<dbReference type="Pfam" id="PF00071">
    <property type="entry name" value="Ras"/>
    <property type="match status" value="1"/>
</dbReference>
<proteinExistence type="predicted"/>
<sequence>METPGPQVSWIQIFKCIIIGDAGVGKSCLMLQFTEQRFRSELDPTIGCEFGSRRRQAHQAPDLGHVWPRITQIYQYSILQRSCGGHIGLYDITRRDTFDDAALWLKDAMEIAPPNLTTVLIGNKCDLSDRRARCQLRGGRTFCQGARSLLYGVVSKNCTKRGGGMVCLSLVLASGSSCSRVLVQAFIKAARTVSKKIEDGVIDPSAKHAGLKLLKEYKPPVSRGGRCCT</sequence>
<dbReference type="SMART" id="SM00175">
    <property type="entry name" value="RAB"/>
    <property type="match status" value="1"/>
</dbReference>
<evidence type="ECO:0000313" key="2">
    <source>
        <dbReference type="Proteomes" id="UP001164776"/>
    </source>
</evidence>
<dbReference type="InterPro" id="IPR050209">
    <property type="entry name" value="Rab_GTPases_membrane_traffic"/>
</dbReference>
<accession>A0A9W8CED3</accession>
<dbReference type="SUPFAM" id="SSF52540">
    <property type="entry name" value="P-loop containing nucleoside triphosphate hydrolases"/>
    <property type="match status" value="1"/>
</dbReference>
<dbReference type="SMART" id="SM00174">
    <property type="entry name" value="RHO"/>
    <property type="match status" value="1"/>
</dbReference>
<keyword evidence="2" id="KW-1185">Reference proteome</keyword>
<gene>
    <name evidence="1" type="ORF">BS78_K015400</name>
</gene>
<dbReference type="AlphaFoldDB" id="A0A9W8CED3"/>
<comment type="caution">
    <text evidence="1">The sequence shown here is derived from an EMBL/GenBank/DDBJ whole genome shotgun (WGS) entry which is preliminary data.</text>
</comment>
<dbReference type="PANTHER" id="PTHR47979">
    <property type="entry name" value="DRAB11-RELATED"/>
    <property type="match status" value="1"/>
</dbReference>
<reference evidence="1 2" key="1">
    <citation type="submission" date="2022-10" db="EMBL/GenBank/DDBJ databases">
        <title>WGS assembly of Paspalum vaginatum 540-79.</title>
        <authorList>
            <person name="Sun G."/>
            <person name="Wase N."/>
            <person name="Shu S."/>
            <person name="Jenkins J."/>
            <person name="Zhou B."/>
            <person name="Torres-Rodriguez J."/>
            <person name="Chen C."/>
            <person name="Sandor L."/>
            <person name="Plott C."/>
            <person name="Yoshinga Y."/>
            <person name="Daum C."/>
            <person name="Qi P."/>
            <person name="Barry K."/>
            <person name="Lipzen A."/>
            <person name="Berry L."/>
            <person name="Pedersen C."/>
            <person name="Gottilla T."/>
            <person name="Foltz A."/>
            <person name="Yu H."/>
            <person name="O'Malley R."/>
            <person name="Zhang C."/>
            <person name="Devos K."/>
            <person name="Sigmon B."/>
            <person name="Yu B."/>
            <person name="Obata T."/>
            <person name="Schmutz J."/>
            <person name="Schnable J."/>
        </authorList>
    </citation>
    <scope>NUCLEOTIDE SEQUENCE [LARGE SCALE GENOMIC DNA]</scope>
    <source>
        <strain evidence="2">cv. 540-79</strain>
    </source>
</reference>
<name>A0A9W8CED3_9POAL</name>
<dbReference type="InterPro" id="IPR001806">
    <property type="entry name" value="Small_GTPase"/>
</dbReference>
<dbReference type="PROSITE" id="PS51419">
    <property type="entry name" value="RAB"/>
    <property type="match status" value="1"/>
</dbReference>
<dbReference type="GO" id="GO:0005525">
    <property type="term" value="F:GTP binding"/>
    <property type="evidence" value="ECO:0007669"/>
    <property type="project" value="InterPro"/>
</dbReference>
<dbReference type="PRINTS" id="PR00449">
    <property type="entry name" value="RASTRNSFRMNG"/>
</dbReference>
<dbReference type="EMBL" id="MU629967">
    <property type="protein sequence ID" value="KAJ1254636.1"/>
    <property type="molecule type" value="Genomic_DNA"/>
</dbReference>
<dbReference type="InterPro" id="IPR027417">
    <property type="entry name" value="P-loop_NTPase"/>
</dbReference>
<protein>
    <submittedName>
        <fullName evidence="1">Uncharacterized protein</fullName>
    </submittedName>
</protein>
<dbReference type="Proteomes" id="UP001164776">
    <property type="component" value="Unassembled WGS sequence"/>
</dbReference>
<dbReference type="Gene3D" id="3.40.50.300">
    <property type="entry name" value="P-loop containing nucleotide triphosphate hydrolases"/>
    <property type="match status" value="1"/>
</dbReference>
<dbReference type="GO" id="GO:0003924">
    <property type="term" value="F:GTPase activity"/>
    <property type="evidence" value="ECO:0007669"/>
    <property type="project" value="InterPro"/>
</dbReference>
<organism evidence="1 2">
    <name type="scientific">Paspalum vaginatum</name>
    <name type="common">seashore paspalum</name>
    <dbReference type="NCBI Taxonomy" id="158149"/>
    <lineage>
        <taxon>Eukaryota</taxon>
        <taxon>Viridiplantae</taxon>
        <taxon>Streptophyta</taxon>
        <taxon>Embryophyta</taxon>
        <taxon>Tracheophyta</taxon>
        <taxon>Spermatophyta</taxon>
        <taxon>Magnoliopsida</taxon>
        <taxon>Liliopsida</taxon>
        <taxon>Poales</taxon>
        <taxon>Poaceae</taxon>
        <taxon>PACMAD clade</taxon>
        <taxon>Panicoideae</taxon>
        <taxon>Andropogonodae</taxon>
        <taxon>Paspaleae</taxon>
        <taxon>Paspalinae</taxon>
        <taxon>Paspalum</taxon>
    </lineage>
</organism>
<dbReference type="SMART" id="SM00173">
    <property type="entry name" value="RAS"/>
    <property type="match status" value="1"/>
</dbReference>
<evidence type="ECO:0000313" key="1">
    <source>
        <dbReference type="EMBL" id="KAJ1254636.1"/>
    </source>
</evidence>